<dbReference type="Proteomes" id="UP000179769">
    <property type="component" value="Unassembled WGS sequence"/>
</dbReference>
<reference evidence="3" key="1">
    <citation type="submission" date="2016-07" db="EMBL/GenBank/DDBJ databases">
        <title>Frankia sp. NRRL B-16219 Genome sequencing.</title>
        <authorList>
            <person name="Ghodhbane-Gtari F."/>
            <person name="Swanson E."/>
            <person name="Gueddou A."/>
            <person name="Louati M."/>
            <person name="Nouioui I."/>
            <person name="Hezbri K."/>
            <person name="Abebe-Akele F."/>
            <person name="Simpson S."/>
            <person name="Morris K."/>
            <person name="Thomas K."/>
            <person name="Gtari M."/>
            <person name="Tisa L.S."/>
        </authorList>
    </citation>
    <scope>NUCLEOTIDE SEQUENCE [LARGE SCALE GENOMIC DNA]</scope>
    <source>
        <strain evidence="3">NRRL B-16219</strain>
    </source>
</reference>
<feature type="domain" description="Roadblock/LAMTOR2" evidence="1">
    <location>
        <begin position="9"/>
        <end position="99"/>
    </location>
</feature>
<keyword evidence="3" id="KW-1185">Reference proteome</keyword>
<dbReference type="Gene3D" id="3.30.450.30">
    <property type="entry name" value="Dynein light chain 2a, cytoplasmic"/>
    <property type="match status" value="1"/>
</dbReference>
<dbReference type="PANTHER" id="PTHR36222">
    <property type="entry name" value="SERINE PROTEASE INHIBITOR RV3364C"/>
    <property type="match status" value="1"/>
</dbReference>
<gene>
    <name evidence="2" type="ORF">BBK14_06730</name>
</gene>
<sequence length="137" mass="14214">MSSEAQNLNWLINNFVDRVPGVAHTVVVSADGLLLAVSDGFPRDRADQLAAVASGLVSLTGGAARVFEAGAVTQTVVEMELGFLFIMAISDGASMAVLAAPSCDIGLVGYEMALLVTRAKDVLTPALRAELQGTLPR</sequence>
<name>A0A1S1PMG6_9ACTN</name>
<dbReference type="InterPro" id="IPR004942">
    <property type="entry name" value="Roadblock/LAMTOR2_dom"/>
</dbReference>
<proteinExistence type="predicted"/>
<dbReference type="SMART" id="SM00960">
    <property type="entry name" value="Robl_LC7"/>
    <property type="match status" value="1"/>
</dbReference>
<dbReference type="SUPFAM" id="SSF103196">
    <property type="entry name" value="Roadblock/LC7 domain"/>
    <property type="match status" value="1"/>
</dbReference>
<protein>
    <submittedName>
        <fullName evidence="2">Dynein regulation protein LC7</fullName>
    </submittedName>
</protein>
<dbReference type="EMBL" id="MAXA01000246">
    <property type="protein sequence ID" value="OHV22467.1"/>
    <property type="molecule type" value="Genomic_DNA"/>
</dbReference>
<evidence type="ECO:0000259" key="1">
    <source>
        <dbReference type="SMART" id="SM00960"/>
    </source>
</evidence>
<dbReference type="Pfam" id="PF03259">
    <property type="entry name" value="Robl_LC7"/>
    <property type="match status" value="1"/>
</dbReference>
<comment type="caution">
    <text evidence="2">The sequence shown here is derived from an EMBL/GenBank/DDBJ whole genome shotgun (WGS) entry which is preliminary data.</text>
</comment>
<evidence type="ECO:0000313" key="3">
    <source>
        <dbReference type="Proteomes" id="UP000179769"/>
    </source>
</evidence>
<dbReference type="PANTHER" id="PTHR36222:SF1">
    <property type="entry name" value="SERINE PROTEASE INHIBITOR RV3364C"/>
    <property type="match status" value="1"/>
</dbReference>
<organism evidence="2 3">
    <name type="scientific">Parafrankia soli</name>
    <dbReference type="NCBI Taxonomy" id="2599596"/>
    <lineage>
        <taxon>Bacteria</taxon>
        <taxon>Bacillati</taxon>
        <taxon>Actinomycetota</taxon>
        <taxon>Actinomycetes</taxon>
        <taxon>Frankiales</taxon>
        <taxon>Frankiaceae</taxon>
        <taxon>Parafrankia</taxon>
    </lineage>
</organism>
<evidence type="ECO:0000313" key="2">
    <source>
        <dbReference type="EMBL" id="OHV22467.1"/>
    </source>
</evidence>
<dbReference type="InterPro" id="IPR053141">
    <property type="entry name" value="Mycobact_SerProt_Inhib_Rv3364c"/>
</dbReference>
<dbReference type="AlphaFoldDB" id="A0A1S1PMG6"/>
<accession>A0A1S1PMG6</accession>